<evidence type="ECO:0000313" key="2">
    <source>
        <dbReference type="EMBL" id="CAB4008066.1"/>
    </source>
</evidence>
<protein>
    <submittedName>
        <fullName evidence="2">NEDD8-activating enzyme E1 regulatory subunit</fullName>
    </submittedName>
</protein>
<sequence>MKRKSGESVENHCEKPAKMSRSTEKDKKYDRQLRLWGDHGQRRLENAKVCLINATALGTEILKNLVLPGIGSFCVVDKHKVFDKDIGNNFFLSKDFIGKSRAQCAVEHLQELNPDVSGHFIDEDPSDLATNNPDFFKEFSVVIATGLSQRTRVKVSCCLWEAGIPLLVCSAYGMIGMMRLALQEHTVIESHPDNMFEDLRLDQPFPQLQTFSDSLDLTSMSKLDHSHTPYVVLLLKCLDKWKKTNEGRAPKNYKEKCSFKEMLRQGILVQENGVPEEEDNFDEALKAVNTSFTTSRIPGNVQEILNDSKCETISPSVSERTRS</sequence>
<dbReference type="PANTHER" id="PTHR10953">
    <property type="entry name" value="UBIQUITIN-ACTIVATING ENZYME E1"/>
    <property type="match status" value="1"/>
</dbReference>
<comment type="caution">
    <text evidence="2">The sequence shown here is derived from an EMBL/GenBank/DDBJ whole genome shotgun (WGS) entry which is preliminary data.</text>
</comment>
<name>A0A6S7HSE1_PARCT</name>
<dbReference type="InterPro" id="IPR045886">
    <property type="entry name" value="ThiF/MoeB/HesA"/>
</dbReference>
<dbReference type="EMBL" id="CACRXK020006008">
    <property type="protein sequence ID" value="CAB4008066.1"/>
    <property type="molecule type" value="Genomic_DNA"/>
</dbReference>
<dbReference type="GO" id="GO:0045116">
    <property type="term" value="P:protein neddylation"/>
    <property type="evidence" value="ECO:0007669"/>
    <property type="project" value="TreeGrafter"/>
</dbReference>
<evidence type="ECO:0000259" key="1">
    <source>
        <dbReference type="Pfam" id="PF00899"/>
    </source>
</evidence>
<dbReference type="AlphaFoldDB" id="A0A6S7HSE1"/>
<dbReference type="Proteomes" id="UP001152795">
    <property type="component" value="Unassembled WGS sequence"/>
</dbReference>
<dbReference type="OrthoDB" id="1708823at2759"/>
<dbReference type="InterPro" id="IPR000594">
    <property type="entry name" value="ThiF_NAD_FAD-bd"/>
</dbReference>
<evidence type="ECO:0000313" key="3">
    <source>
        <dbReference type="Proteomes" id="UP001152795"/>
    </source>
</evidence>
<dbReference type="Gene3D" id="3.40.50.720">
    <property type="entry name" value="NAD(P)-binding Rossmann-like Domain"/>
    <property type="match status" value="1"/>
</dbReference>
<accession>A0A6S7HSE1</accession>
<dbReference type="PANTHER" id="PTHR10953:SF29">
    <property type="entry name" value="NEDD8-ACTIVATING ENZYME E1 REGULATORY SUBUNIT"/>
    <property type="match status" value="1"/>
</dbReference>
<organism evidence="2 3">
    <name type="scientific">Paramuricea clavata</name>
    <name type="common">Red gorgonian</name>
    <name type="synonym">Violescent sea-whip</name>
    <dbReference type="NCBI Taxonomy" id="317549"/>
    <lineage>
        <taxon>Eukaryota</taxon>
        <taxon>Metazoa</taxon>
        <taxon>Cnidaria</taxon>
        <taxon>Anthozoa</taxon>
        <taxon>Octocorallia</taxon>
        <taxon>Malacalcyonacea</taxon>
        <taxon>Plexauridae</taxon>
        <taxon>Paramuricea</taxon>
    </lineage>
</organism>
<dbReference type="InterPro" id="IPR035985">
    <property type="entry name" value="Ubiquitin-activating_enz"/>
</dbReference>
<dbReference type="Pfam" id="PF00899">
    <property type="entry name" value="ThiF"/>
    <property type="match status" value="1"/>
</dbReference>
<proteinExistence type="predicted"/>
<dbReference type="GO" id="GO:0019781">
    <property type="term" value="F:NEDD8 activating enzyme activity"/>
    <property type="evidence" value="ECO:0007669"/>
    <property type="project" value="TreeGrafter"/>
</dbReference>
<dbReference type="GO" id="GO:0005737">
    <property type="term" value="C:cytoplasm"/>
    <property type="evidence" value="ECO:0007669"/>
    <property type="project" value="TreeGrafter"/>
</dbReference>
<feature type="domain" description="THIF-type NAD/FAD binding fold" evidence="1">
    <location>
        <begin position="29"/>
        <end position="186"/>
    </location>
</feature>
<keyword evidence="3" id="KW-1185">Reference proteome</keyword>
<gene>
    <name evidence="2" type="ORF">PACLA_8A060953</name>
</gene>
<dbReference type="FunFam" id="3.40.50.720:FF:000187">
    <property type="entry name" value="NEDD8-activating enzyme E1 regulatory subunit"/>
    <property type="match status" value="1"/>
</dbReference>
<dbReference type="SUPFAM" id="SSF69572">
    <property type="entry name" value="Activating enzymes of the ubiquitin-like proteins"/>
    <property type="match status" value="1"/>
</dbReference>
<reference evidence="2" key="1">
    <citation type="submission" date="2020-04" db="EMBL/GenBank/DDBJ databases">
        <authorList>
            <person name="Alioto T."/>
            <person name="Alioto T."/>
            <person name="Gomez Garrido J."/>
        </authorList>
    </citation>
    <scope>NUCLEOTIDE SEQUENCE</scope>
    <source>
        <strain evidence="2">A484AB</strain>
    </source>
</reference>